<dbReference type="EMBL" id="CP013187">
    <property type="protein sequence ID" value="ALO41657.1"/>
    <property type="molecule type" value="Genomic_DNA"/>
</dbReference>
<dbReference type="STRING" id="161398.PP2015_1141"/>
<dbReference type="InterPro" id="IPR023393">
    <property type="entry name" value="START-like_dom_sf"/>
</dbReference>
<gene>
    <name evidence="1" type="ORF">PP2015_1141</name>
</gene>
<dbReference type="SUPFAM" id="SSF55961">
    <property type="entry name" value="Bet v1-like"/>
    <property type="match status" value="1"/>
</dbReference>
<evidence type="ECO:0000313" key="2">
    <source>
        <dbReference type="Proteomes" id="UP000061457"/>
    </source>
</evidence>
<dbReference type="Gene3D" id="3.30.530.20">
    <property type="match status" value="1"/>
</dbReference>
<sequence length="142" mass="16550">MLVVEYQKRITCSTDTLLNTLLDHSNLDRFFNAKFKVLKPANKDEITGGKGCIRQVSILGVCFEEQIIQADQTGICYQVLNDFPVRQHRGEIHFQKTGEHTQISYRIQCQSPWYIPKFVLKDILQKDIQQCLNRLGDMYDPR</sequence>
<dbReference type="KEGG" id="pphe:PP2015_1141"/>
<dbReference type="Proteomes" id="UP000061457">
    <property type="component" value="Chromosome I"/>
</dbReference>
<dbReference type="OrthoDB" id="6293039at2"/>
<accession>A0A0S2K0E0</accession>
<dbReference type="AlphaFoldDB" id="A0A0S2K0E0"/>
<keyword evidence="2" id="KW-1185">Reference proteome</keyword>
<proteinExistence type="predicted"/>
<name>A0A0S2K0E0_9GAMM</name>
<dbReference type="PATRIC" id="fig|161398.10.peg.1161"/>
<reference evidence="1 2" key="1">
    <citation type="submission" date="2015-11" db="EMBL/GenBank/DDBJ databases">
        <authorList>
            <person name="Zhang Y."/>
            <person name="Guo Z."/>
        </authorList>
    </citation>
    <scope>NUCLEOTIDE SEQUENCE [LARGE SCALE GENOMIC DNA]</scope>
    <source>
        <strain evidence="1 2">KCTC 12086</strain>
    </source>
</reference>
<protein>
    <submittedName>
        <fullName evidence="1">Polyketide cyclase/dehydrase and lipid transport protein</fullName>
    </submittedName>
</protein>
<evidence type="ECO:0000313" key="1">
    <source>
        <dbReference type="EMBL" id="ALO41657.1"/>
    </source>
</evidence>
<organism evidence="1 2">
    <name type="scientific">Pseudoalteromonas phenolica</name>
    <dbReference type="NCBI Taxonomy" id="161398"/>
    <lineage>
        <taxon>Bacteria</taxon>
        <taxon>Pseudomonadati</taxon>
        <taxon>Pseudomonadota</taxon>
        <taxon>Gammaproteobacteria</taxon>
        <taxon>Alteromonadales</taxon>
        <taxon>Pseudoalteromonadaceae</taxon>
        <taxon>Pseudoalteromonas</taxon>
    </lineage>
</organism>